<evidence type="ECO:0000259" key="17">
    <source>
        <dbReference type="PROSITE" id="PS51194"/>
    </source>
</evidence>
<dbReference type="SUPFAM" id="SSF46600">
    <property type="entry name" value="C-terminal UvrC-binding domain of UvrB"/>
    <property type="match status" value="1"/>
</dbReference>
<dbReference type="RefSeq" id="WP_183304129.1">
    <property type="nucleotide sequence ID" value="NZ_JACIFD010000001.1"/>
</dbReference>
<feature type="domain" description="Helicase C-terminal" evidence="17">
    <location>
        <begin position="434"/>
        <end position="600"/>
    </location>
</feature>
<feature type="coiled-coil region" evidence="14">
    <location>
        <begin position="651"/>
        <end position="678"/>
    </location>
</feature>
<dbReference type="Gene3D" id="4.10.860.10">
    <property type="entry name" value="UVR domain"/>
    <property type="match status" value="1"/>
</dbReference>
<evidence type="ECO:0000256" key="14">
    <source>
        <dbReference type="SAM" id="Coils"/>
    </source>
</evidence>
<organism evidence="18 19">
    <name type="scientific">Canibacter oris</name>
    <dbReference type="NCBI Taxonomy" id="1365628"/>
    <lineage>
        <taxon>Bacteria</taxon>
        <taxon>Bacillati</taxon>
        <taxon>Actinomycetota</taxon>
        <taxon>Actinomycetes</taxon>
        <taxon>Micrococcales</taxon>
        <taxon>Microbacteriaceae</taxon>
        <taxon>Canibacter</taxon>
    </lineage>
</organism>
<dbReference type="GO" id="GO:0003677">
    <property type="term" value="F:DNA binding"/>
    <property type="evidence" value="ECO:0007669"/>
    <property type="project" value="UniProtKB-UniRule"/>
</dbReference>
<keyword evidence="9 12" id="KW-0234">DNA repair</keyword>
<evidence type="ECO:0000256" key="6">
    <source>
        <dbReference type="ARBA" id="ARBA00022769"/>
    </source>
</evidence>
<dbReference type="InterPro" id="IPR036876">
    <property type="entry name" value="UVR_dom_sf"/>
</dbReference>
<dbReference type="InterPro" id="IPR001943">
    <property type="entry name" value="UVR_dom"/>
</dbReference>
<evidence type="ECO:0000256" key="10">
    <source>
        <dbReference type="ARBA" id="ARBA00026033"/>
    </source>
</evidence>
<evidence type="ECO:0000256" key="3">
    <source>
        <dbReference type="ARBA" id="ARBA00022490"/>
    </source>
</evidence>
<proteinExistence type="inferred from homology"/>
<dbReference type="EMBL" id="JACIFD010000001">
    <property type="protein sequence ID" value="MBB4070861.1"/>
    <property type="molecule type" value="Genomic_DNA"/>
</dbReference>
<dbReference type="NCBIfam" id="NF003673">
    <property type="entry name" value="PRK05298.1"/>
    <property type="match status" value="1"/>
</dbReference>
<comment type="subunit">
    <text evidence="10 12 13">Forms a heterotetramer with UvrA during the search for lesions. Interacts with UvrC in an incision complex.</text>
</comment>
<dbReference type="Pfam" id="PF12344">
    <property type="entry name" value="UvrB"/>
    <property type="match status" value="1"/>
</dbReference>
<dbReference type="AlphaFoldDB" id="A0A840DBI8"/>
<dbReference type="PANTHER" id="PTHR24029">
    <property type="entry name" value="UVRABC SYSTEM PROTEIN B"/>
    <property type="match status" value="1"/>
</dbReference>
<keyword evidence="8 12" id="KW-0267">Excision nuclease</keyword>
<evidence type="ECO:0000259" key="16">
    <source>
        <dbReference type="PROSITE" id="PS51192"/>
    </source>
</evidence>
<dbReference type="PROSITE" id="PS51192">
    <property type="entry name" value="HELICASE_ATP_BIND_1"/>
    <property type="match status" value="1"/>
</dbReference>
<dbReference type="PROSITE" id="PS50151">
    <property type="entry name" value="UVR"/>
    <property type="match status" value="1"/>
</dbReference>
<evidence type="ECO:0000256" key="8">
    <source>
        <dbReference type="ARBA" id="ARBA00022881"/>
    </source>
</evidence>
<dbReference type="GO" id="GO:0005524">
    <property type="term" value="F:ATP binding"/>
    <property type="evidence" value="ECO:0007669"/>
    <property type="project" value="UniProtKB-UniRule"/>
</dbReference>
<dbReference type="GO" id="GO:0006289">
    <property type="term" value="P:nucleotide-excision repair"/>
    <property type="evidence" value="ECO:0007669"/>
    <property type="project" value="UniProtKB-UniRule"/>
</dbReference>
<feature type="short sequence motif" description="Beta-hairpin" evidence="12">
    <location>
        <begin position="97"/>
        <end position="120"/>
    </location>
</feature>
<evidence type="ECO:0000256" key="2">
    <source>
        <dbReference type="ARBA" id="ARBA00008533"/>
    </source>
</evidence>
<protein>
    <recommendedName>
        <fullName evidence="11 12">UvrABC system protein B</fullName>
        <shortName evidence="12">Protein UvrB</shortName>
    </recommendedName>
    <alternativeName>
        <fullName evidence="12">Excinuclease ABC subunit B</fullName>
    </alternativeName>
</protein>
<keyword evidence="19" id="KW-1185">Reference proteome</keyword>
<keyword evidence="4 12" id="KW-0547">Nucleotide-binding</keyword>
<keyword evidence="3 12" id="KW-0963">Cytoplasm</keyword>
<dbReference type="SUPFAM" id="SSF52540">
    <property type="entry name" value="P-loop containing nucleoside triphosphate hydrolases"/>
    <property type="match status" value="2"/>
</dbReference>
<name>A0A840DBI8_9MICO</name>
<dbReference type="Pfam" id="PF00271">
    <property type="entry name" value="Helicase_C"/>
    <property type="match status" value="1"/>
</dbReference>
<reference evidence="18 19" key="1">
    <citation type="submission" date="2020-08" db="EMBL/GenBank/DDBJ databases">
        <title>Sequencing the genomes of 1000 actinobacteria strains.</title>
        <authorList>
            <person name="Klenk H.-P."/>
        </authorList>
    </citation>
    <scope>NUCLEOTIDE SEQUENCE [LARGE SCALE GENOMIC DNA]</scope>
    <source>
        <strain evidence="18 19">DSM 27064</strain>
    </source>
</reference>
<comment type="function">
    <text evidence="12">The UvrABC repair system catalyzes the recognition and processing of DNA lesions. A damage recognition complex composed of 2 UvrA and 2 UvrB subunits scans DNA for abnormalities. Upon binding of the UvrA(2)B(2) complex to a putative damaged site, the DNA wraps around one UvrB monomer. DNA wrap is dependent on ATP binding by UvrB and probably causes local melting of the DNA helix, facilitating insertion of UvrB beta-hairpin between the DNA strands. Then UvrB probes one DNA strand for the presence of a lesion. If a lesion is found the UvrA subunits dissociate and the UvrB-DNA preincision complex is formed. This complex is subsequently bound by UvrC and the second UvrB is released. If no lesion is found, the DNA wraps around the other UvrB subunit that will check the other stand for damage.</text>
</comment>
<evidence type="ECO:0000256" key="5">
    <source>
        <dbReference type="ARBA" id="ARBA00022763"/>
    </source>
</evidence>
<feature type="domain" description="UVR" evidence="15">
    <location>
        <begin position="636"/>
        <end position="671"/>
    </location>
</feature>
<dbReference type="Proteomes" id="UP000571183">
    <property type="component" value="Unassembled WGS sequence"/>
</dbReference>
<accession>A0A840DBI8</accession>
<comment type="caution">
    <text evidence="18">The sequence shown here is derived from an EMBL/GenBank/DDBJ whole genome shotgun (WGS) entry which is preliminary data.</text>
</comment>
<evidence type="ECO:0000256" key="12">
    <source>
        <dbReference type="HAMAP-Rule" id="MF_00204"/>
    </source>
</evidence>
<evidence type="ECO:0000256" key="13">
    <source>
        <dbReference type="RuleBase" id="RU003587"/>
    </source>
</evidence>
<dbReference type="GO" id="GO:0009432">
    <property type="term" value="P:SOS response"/>
    <property type="evidence" value="ECO:0007669"/>
    <property type="project" value="UniProtKB-UniRule"/>
</dbReference>
<evidence type="ECO:0000256" key="7">
    <source>
        <dbReference type="ARBA" id="ARBA00022840"/>
    </source>
</evidence>
<dbReference type="Pfam" id="PF04851">
    <property type="entry name" value="ResIII"/>
    <property type="match status" value="1"/>
</dbReference>
<sequence>MQPARSVKPFEVVSQYQPSGDQPKAIAELAARLKAGETDVVLLGATGTGKSATTAWLIEQVQRPTLVLAHNKTLAAQLANEFRQLLPHNAVEYFVSYYDYYQPEAYVPQTDTFIEKDSNVNAEVERLRHSTTNSLLSRRDVVVVSTVSCIYGLGKPEEYYEAMLPLAVGDEIDREVLIRKLISMQYNRNDIDFVRGNFRVRGDVIEIIPMYEELAVRIEMFGDEIEALSFLHPVTGEVLRQVDAVSVFPGSHYVASDAVVKRAIKQISEELEERSAELKKQGKLVEEQRLRMRTTFDLEMLEQIGFCSGIENYSRYMDGRAAGEAPHCLLDYFPEDLLVVIDESHVTVPQIGAMYEGDASRKRTLVEHGFRLPSALDNRPLRFDEFQERIGQVVYLSATPGKYELERADGVVEQIIRPTGLVDPKIVVKPTAGQIDDLLEQVRQRVARDERVLVTTLTKKMAEQLTSFMEEAGVKVRYLHSDVDTLQRVELLSQLRAGVFDVLVGINLLREGLDLPEVSLVAILDADKEGFLRSATSLIQTIGRAARNVSGEVHMYADKTTAAMEQAIEETNRRRELQLSYNKAHGIDPQPLRKKLSDITEMLAREAADSDALIRDTGAAKLQNKTEQLSGTAELETLIADLTAQMLAASAELKFELAARLRDEVKDLKQQLRRVRQGI</sequence>
<dbReference type="InterPro" id="IPR014001">
    <property type="entry name" value="Helicase_ATP-bd"/>
</dbReference>
<keyword evidence="5 12" id="KW-0227">DNA damage</keyword>
<dbReference type="InterPro" id="IPR004807">
    <property type="entry name" value="UvrB"/>
</dbReference>
<evidence type="ECO:0000256" key="4">
    <source>
        <dbReference type="ARBA" id="ARBA00022741"/>
    </source>
</evidence>
<dbReference type="GO" id="GO:0016887">
    <property type="term" value="F:ATP hydrolysis activity"/>
    <property type="evidence" value="ECO:0007669"/>
    <property type="project" value="InterPro"/>
</dbReference>
<dbReference type="GO" id="GO:0009380">
    <property type="term" value="C:excinuclease repair complex"/>
    <property type="evidence" value="ECO:0007669"/>
    <property type="project" value="InterPro"/>
</dbReference>
<dbReference type="InterPro" id="IPR024759">
    <property type="entry name" value="UvrB_YAD/RRR_dom"/>
</dbReference>
<keyword evidence="6 12" id="KW-0228">DNA excision</keyword>
<dbReference type="NCBIfam" id="TIGR00631">
    <property type="entry name" value="uvrb"/>
    <property type="match status" value="1"/>
</dbReference>
<evidence type="ECO:0000313" key="19">
    <source>
        <dbReference type="Proteomes" id="UP000571183"/>
    </source>
</evidence>
<feature type="binding site" evidence="12">
    <location>
        <begin position="44"/>
        <end position="51"/>
    </location>
    <ligand>
        <name>ATP</name>
        <dbReference type="ChEBI" id="CHEBI:30616"/>
    </ligand>
</feature>
<keyword evidence="14" id="KW-0175">Coiled coil</keyword>
<dbReference type="InterPro" id="IPR027417">
    <property type="entry name" value="P-loop_NTPase"/>
</dbReference>
<dbReference type="InterPro" id="IPR001650">
    <property type="entry name" value="Helicase_C-like"/>
</dbReference>
<dbReference type="Pfam" id="PF02151">
    <property type="entry name" value="UVR"/>
    <property type="match status" value="1"/>
</dbReference>
<evidence type="ECO:0000256" key="1">
    <source>
        <dbReference type="ARBA" id="ARBA00004496"/>
    </source>
</evidence>
<comment type="similarity">
    <text evidence="2 12 13">Belongs to the UvrB family.</text>
</comment>
<dbReference type="HAMAP" id="MF_00204">
    <property type="entry name" value="UvrB"/>
    <property type="match status" value="1"/>
</dbReference>
<evidence type="ECO:0000256" key="9">
    <source>
        <dbReference type="ARBA" id="ARBA00023204"/>
    </source>
</evidence>
<dbReference type="GO" id="GO:0005737">
    <property type="term" value="C:cytoplasm"/>
    <property type="evidence" value="ECO:0007669"/>
    <property type="project" value="UniProtKB-SubCell"/>
</dbReference>
<dbReference type="SMART" id="SM00487">
    <property type="entry name" value="DEXDc"/>
    <property type="match status" value="1"/>
</dbReference>
<dbReference type="CDD" id="cd17916">
    <property type="entry name" value="DEXHc_UvrB"/>
    <property type="match status" value="1"/>
</dbReference>
<dbReference type="Gene3D" id="3.40.50.300">
    <property type="entry name" value="P-loop containing nucleotide triphosphate hydrolases"/>
    <property type="match status" value="3"/>
</dbReference>
<feature type="domain" description="Helicase ATP-binding" evidence="16">
    <location>
        <begin position="31"/>
        <end position="164"/>
    </location>
</feature>
<dbReference type="InterPro" id="IPR006935">
    <property type="entry name" value="Helicase/UvrB_N"/>
</dbReference>
<comment type="domain">
    <text evidence="12">The beta-hairpin motif is involved in DNA binding.</text>
</comment>
<dbReference type="PANTHER" id="PTHR24029:SF0">
    <property type="entry name" value="UVRABC SYSTEM PROTEIN B"/>
    <property type="match status" value="1"/>
</dbReference>
<evidence type="ECO:0000256" key="11">
    <source>
        <dbReference type="ARBA" id="ARBA00029504"/>
    </source>
</evidence>
<dbReference type="Pfam" id="PF17757">
    <property type="entry name" value="UvrB_inter"/>
    <property type="match status" value="1"/>
</dbReference>
<dbReference type="InterPro" id="IPR041471">
    <property type="entry name" value="UvrB_inter"/>
</dbReference>
<keyword evidence="7 12" id="KW-0067">ATP-binding</keyword>
<comment type="subcellular location">
    <subcellularLocation>
        <location evidence="1 12 13">Cytoplasm</location>
    </subcellularLocation>
</comment>
<evidence type="ECO:0000313" key="18">
    <source>
        <dbReference type="EMBL" id="MBB4070861.1"/>
    </source>
</evidence>
<keyword evidence="12 13" id="KW-0742">SOS response</keyword>
<evidence type="ECO:0000259" key="15">
    <source>
        <dbReference type="PROSITE" id="PS50151"/>
    </source>
</evidence>
<dbReference type="PROSITE" id="PS51194">
    <property type="entry name" value="HELICASE_CTER"/>
    <property type="match status" value="1"/>
</dbReference>
<dbReference type="GO" id="GO:0009381">
    <property type="term" value="F:excinuclease ABC activity"/>
    <property type="evidence" value="ECO:0007669"/>
    <property type="project" value="UniProtKB-UniRule"/>
</dbReference>
<gene>
    <name evidence="12" type="primary">uvrB</name>
    <name evidence="18" type="ORF">F5897_000137</name>
</gene>
<feature type="coiled-coil region" evidence="14">
    <location>
        <begin position="261"/>
        <end position="288"/>
    </location>
</feature>
<dbReference type="SMART" id="SM00490">
    <property type="entry name" value="HELICc"/>
    <property type="match status" value="1"/>
</dbReference>
<dbReference type="CDD" id="cd18790">
    <property type="entry name" value="SF2_C_UvrB"/>
    <property type="match status" value="1"/>
</dbReference>